<dbReference type="OrthoDB" id="3564184at2759"/>
<name>W9CE89_SCLBF</name>
<accession>W9CE89</accession>
<proteinExistence type="predicted"/>
<evidence type="ECO:0000256" key="1">
    <source>
        <dbReference type="SAM" id="MobiDB-lite"/>
    </source>
</evidence>
<sequence length="141" mass="14186">MPGVPPNAFETIKAKFKALLKGKKSKKAEAKKNADASKTDATAAPATGTTDADPAAAATAQVNADEPATTADAHAPAFADPAPAVTDPAKTGEPPSPYMIGTLVRAQSTDTEIAAPEAPKVEDPNKTEANAPIVSATAPQL</sequence>
<gene>
    <name evidence="2" type="ORF">SBOR_4537</name>
</gene>
<feature type="region of interest" description="Disordered" evidence="1">
    <location>
        <begin position="21"/>
        <end position="100"/>
    </location>
</feature>
<dbReference type="HOGENOM" id="CLU_2037699_0_0_1"/>
<dbReference type="AlphaFoldDB" id="W9CE89"/>
<feature type="region of interest" description="Disordered" evidence="1">
    <location>
        <begin position="116"/>
        <end position="141"/>
    </location>
</feature>
<dbReference type="Proteomes" id="UP000019487">
    <property type="component" value="Unassembled WGS sequence"/>
</dbReference>
<evidence type="ECO:0000313" key="2">
    <source>
        <dbReference type="EMBL" id="ESZ95082.1"/>
    </source>
</evidence>
<feature type="compositionally biased region" description="Low complexity" evidence="1">
    <location>
        <begin position="39"/>
        <end position="91"/>
    </location>
</feature>
<evidence type="ECO:0000313" key="3">
    <source>
        <dbReference type="Proteomes" id="UP000019487"/>
    </source>
</evidence>
<dbReference type="STRING" id="1432307.W9CE89"/>
<feature type="compositionally biased region" description="Basic and acidic residues" evidence="1">
    <location>
        <begin position="27"/>
        <end position="38"/>
    </location>
</feature>
<reference evidence="2 3" key="1">
    <citation type="journal article" date="2014" name="Genome Announc.">
        <title>Draft genome sequence of Sclerotinia borealis, a psychrophilic plant pathogenic fungus.</title>
        <authorList>
            <person name="Mardanov A.V."/>
            <person name="Beletsky A.V."/>
            <person name="Kadnikov V.V."/>
            <person name="Ignatov A.N."/>
            <person name="Ravin N.V."/>
        </authorList>
    </citation>
    <scope>NUCLEOTIDE SEQUENCE [LARGE SCALE GENOMIC DNA]</scope>
    <source>
        <strain evidence="3">F-4157</strain>
    </source>
</reference>
<comment type="caution">
    <text evidence="2">The sequence shown here is derived from an EMBL/GenBank/DDBJ whole genome shotgun (WGS) entry which is preliminary data.</text>
</comment>
<dbReference type="EMBL" id="AYSA01000211">
    <property type="protein sequence ID" value="ESZ95082.1"/>
    <property type="molecule type" value="Genomic_DNA"/>
</dbReference>
<keyword evidence="3" id="KW-1185">Reference proteome</keyword>
<organism evidence="2 3">
    <name type="scientific">Sclerotinia borealis (strain F-4128)</name>
    <dbReference type="NCBI Taxonomy" id="1432307"/>
    <lineage>
        <taxon>Eukaryota</taxon>
        <taxon>Fungi</taxon>
        <taxon>Dikarya</taxon>
        <taxon>Ascomycota</taxon>
        <taxon>Pezizomycotina</taxon>
        <taxon>Leotiomycetes</taxon>
        <taxon>Helotiales</taxon>
        <taxon>Sclerotiniaceae</taxon>
        <taxon>Sclerotinia</taxon>
    </lineage>
</organism>
<protein>
    <submittedName>
        <fullName evidence="2">Uncharacterized protein</fullName>
    </submittedName>
</protein>